<evidence type="ECO:0000313" key="2">
    <source>
        <dbReference type="EMBL" id="AWK85042.1"/>
    </source>
</evidence>
<proteinExistence type="predicted"/>
<accession>A0A2S2CKP4</accession>
<dbReference type="OrthoDB" id="7363975at2"/>
<feature type="transmembrane region" description="Helical" evidence="1">
    <location>
        <begin position="74"/>
        <end position="98"/>
    </location>
</feature>
<name>A0A2S2CKP4_9PROT</name>
<gene>
    <name evidence="2" type="ORF">DEW08_01555</name>
</gene>
<reference evidence="3" key="1">
    <citation type="submission" date="2018-05" db="EMBL/GenBank/DDBJ databases">
        <title>Azospirillum thermophila sp. nov., a novel isolated from hot spring.</title>
        <authorList>
            <person name="Zhao Z."/>
        </authorList>
    </citation>
    <scope>NUCLEOTIDE SEQUENCE [LARGE SCALE GENOMIC DNA]</scope>
    <source>
        <strain evidence="3">CFH 70021</strain>
    </source>
</reference>
<dbReference type="KEGG" id="azz:DEW08_01555"/>
<dbReference type="RefSeq" id="WP_109323878.1">
    <property type="nucleotide sequence ID" value="NZ_CP029352.1"/>
</dbReference>
<sequence>MPADPSPDLAAAASGLIGPALSALVGVLMRHSQLAQRGERRLLSAHLLYELPTVMGMGIVGGGIGSYLDLAQPVVWAVASVLGWLGPQALGMIIAAVAQKAGVKVPGGQEQ</sequence>
<protein>
    <recommendedName>
        <fullName evidence="4">Holin</fullName>
    </recommendedName>
</protein>
<dbReference type="Pfam" id="PF16083">
    <property type="entry name" value="Phage_holin_3_3"/>
    <property type="match status" value="1"/>
</dbReference>
<feature type="transmembrane region" description="Helical" evidence="1">
    <location>
        <begin position="49"/>
        <end position="68"/>
    </location>
</feature>
<dbReference type="Proteomes" id="UP000245629">
    <property type="component" value="Chromosome 1"/>
</dbReference>
<dbReference type="InterPro" id="IPR032126">
    <property type="entry name" value="LydA_holin"/>
</dbReference>
<feature type="transmembrane region" description="Helical" evidence="1">
    <location>
        <begin position="12"/>
        <end position="29"/>
    </location>
</feature>
<keyword evidence="3" id="KW-1185">Reference proteome</keyword>
<organism evidence="2 3">
    <name type="scientific">Azospirillum thermophilum</name>
    <dbReference type="NCBI Taxonomy" id="2202148"/>
    <lineage>
        <taxon>Bacteria</taxon>
        <taxon>Pseudomonadati</taxon>
        <taxon>Pseudomonadota</taxon>
        <taxon>Alphaproteobacteria</taxon>
        <taxon>Rhodospirillales</taxon>
        <taxon>Azospirillaceae</taxon>
        <taxon>Azospirillum</taxon>
    </lineage>
</organism>
<evidence type="ECO:0000313" key="3">
    <source>
        <dbReference type="Proteomes" id="UP000245629"/>
    </source>
</evidence>
<keyword evidence="1" id="KW-0812">Transmembrane</keyword>
<dbReference type="EMBL" id="CP029352">
    <property type="protein sequence ID" value="AWK85042.1"/>
    <property type="molecule type" value="Genomic_DNA"/>
</dbReference>
<keyword evidence="1" id="KW-0472">Membrane</keyword>
<keyword evidence="1" id="KW-1133">Transmembrane helix</keyword>
<evidence type="ECO:0008006" key="4">
    <source>
        <dbReference type="Google" id="ProtNLM"/>
    </source>
</evidence>
<evidence type="ECO:0000256" key="1">
    <source>
        <dbReference type="SAM" id="Phobius"/>
    </source>
</evidence>
<dbReference type="AlphaFoldDB" id="A0A2S2CKP4"/>